<evidence type="ECO:0000256" key="2">
    <source>
        <dbReference type="ARBA" id="ARBA00023015"/>
    </source>
</evidence>
<keyword evidence="5" id="KW-0804">Transcription</keyword>
<name>A0A0G3XBB8_9SPHN</name>
<evidence type="ECO:0000259" key="7">
    <source>
        <dbReference type="Pfam" id="PF08281"/>
    </source>
</evidence>
<dbReference type="OrthoDB" id="7628065at2"/>
<dbReference type="AlphaFoldDB" id="A0A0G3XBB8"/>
<dbReference type="SUPFAM" id="SSF88946">
    <property type="entry name" value="Sigma2 domain of RNA polymerase sigma factors"/>
    <property type="match status" value="1"/>
</dbReference>
<evidence type="ECO:0000259" key="6">
    <source>
        <dbReference type="Pfam" id="PF04542"/>
    </source>
</evidence>
<dbReference type="InterPro" id="IPR014284">
    <property type="entry name" value="RNA_pol_sigma-70_dom"/>
</dbReference>
<organism evidence="8 9">
    <name type="scientific">Pelagerythrobacter marensis</name>
    <dbReference type="NCBI Taxonomy" id="543877"/>
    <lineage>
        <taxon>Bacteria</taxon>
        <taxon>Pseudomonadati</taxon>
        <taxon>Pseudomonadota</taxon>
        <taxon>Alphaproteobacteria</taxon>
        <taxon>Sphingomonadales</taxon>
        <taxon>Erythrobacteraceae</taxon>
        <taxon>Pelagerythrobacter</taxon>
    </lineage>
</organism>
<dbReference type="NCBIfam" id="TIGR02937">
    <property type="entry name" value="sigma70-ECF"/>
    <property type="match status" value="1"/>
</dbReference>
<evidence type="ECO:0000313" key="8">
    <source>
        <dbReference type="EMBL" id="AKM07936.1"/>
    </source>
</evidence>
<proteinExistence type="inferred from homology"/>
<dbReference type="GO" id="GO:0006352">
    <property type="term" value="P:DNA-templated transcription initiation"/>
    <property type="evidence" value="ECO:0007669"/>
    <property type="project" value="InterPro"/>
</dbReference>
<dbReference type="Pfam" id="PF08281">
    <property type="entry name" value="Sigma70_r4_2"/>
    <property type="match status" value="1"/>
</dbReference>
<dbReference type="EMBL" id="CP011805">
    <property type="protein sequence ID" value="AKM07936.1"/>
    <property type="molecule type" value="Genomic_DNA"/>
</dbReference>
<keyword evidence="3" id="KW-0731">Sigma factor</keyword>
<feature type="domain" description="RNA polymerase sigma factor 70 region 4 type 2" evidence="7">
    <location>
        <begin position="112"/>
        <end position="164"/>
    </location>
</feature>
<dbReference type="Gene3D" id="1.10.10.10">
    <property type="entry name" value="Winged helix-like DNA-binding domain superfamily/Winged helix DNA-binding domain"/>
    <property type="match status" value="1"/>
</dbReference>
<reference evidence="8 9" key="1">
    <citation type="submission" date="2015-06" db="EMBL/GenBank/DDBJ databases">
        <authorList>
            <person name="Kim K.M."/>
        </authorList>
    </citation>
    <scope>NUCLEOTIDE SEQUENCE [LARGE SCALE GENOMIC DNA]</scope>
    <source>
        <strain evidence="8 9">KCTC 22370</strain>
    </source>
</reference>
<dbReference type="Gene3D" id="1.10.1740.10">
    <property type="match status" value="1"/>
</dbReference>
<comment type="similarity">
    <text evidence="1">Belongs to the sigma-70 factor family. ECF subfamily.</text>
</comment>
<keyword evidence="4" id="KW-0238">DNA-binding</keyword>
<dbReference type="InterPro" id="IPR013324">
    <property type="entry name" value="RNA_pol_sigma_r3/r4-like"/>
</dbReference>
<dbReference type="Proteomes" id="UP000037643">
    <property type="component" value="Chromosome"/>
</dbReference>
<dbReference type="PANTHER" id="PTHR43133">
    <property type="entry name" value="RNA POLYMERASE ECF-TYPE SIGMA FACTO"/>
    <property type="match status" value="1"/>
</dbReference>
<sequence>MSWLRPIDQWFVDRVFVYQARHRAYAARLAGDQDAAEDLVQEAYARLFRLENWAEIANPHAFTMRIIHNEAVERFRKARLVQLDQSLSLQALEPVDDQPLPDRVAIARDDLRRLAGCFDSLPARCREAVKLRKIDNLPPREVAAKMDISVSTLEKHLSKGLRLLAKWHSATGPGIDETGATESARECRKMRKLGMK</sequence>
<evidence type="ECO:0000256" key="5">
    <source>
        <dbReference type="ARBA" id="ARBA00023163"/>
    </source>
</evidence>
<dbReference type="GO" id="GO:0016987">
    <property type="term" value="F:sigma factor activity"/>
    <property type="evidence" value="ECO:0007669"/>
    <property type="project" value="UniProtKB-KW"/>
</dbReference>
<dbReference type="KEGG" id="amx:AM2010_1874"/>
<protein>
    <submittedName>
        <fullName evidence="8">RNA polymerase subunit sigma-24</fullName>
    </submittedName>
</protein>
<gene>
    <name evidence="8" type="ORF">AM2010_1874</name>
</gene>
<evidence type="ECO:0000313" key="9">
    <source>
        <dbReference type="Proteomes" id="UP000037643"/>
    </source>
</evidence>
<dbReference type="PATRIC" id="fig|543877.4.peg.1902"/>
<accession>A0A0G3XBB8</accession>
<dbReference type="RefSeq" id="WP_047806850.1">
    <property type="nucleotide sequence ID" value="NZ_LMVG01000003.1"/>
</dbReference>
<dbReference type="InterPro" id="IPR013325">
    <property type="entry name" value="RNA_pol_sigma_r2"/>
</dbReference>
<dbReference type="InterPro" id="IPR013249">
    <property type="entry name" value="RNA_pol_sigma70_r4_t2"/>
</dbReference>
<dbReference type="InterPro" id="IPR039425">
    <property type="entry name" value="RNA_pol_sigma-70-like"/>
</dbReference>
<keyword evidence="9" id="KW-1185">Reference proteome</keyword>
<dbReference type="PANTHER" id="PTHR43133:SF8">
    <property type="entry name" value="RNA POLYMERASE SIGMA FACTOR HI_1459-RELATED"/>
    <property type="match status" value="1"/>
</dbReference>
<dbReference type="Pfam" id="PF04542">
    <property type="entry name" value="Sigma70_r2"/>
    <property type="match status" value="1"/>
</dbReference>
<dbReference type="GO" id="GO:0003677">
    <property type="term" value="F:DNA binding"/>
    <property type="evidence" value="ECO:0007669"/>
    <property type="project" value="UniProtKB-KW"/>
</dbReference>
<dbReference type="InterPro" id="IPR036388">
    <property type="entry name" value="WH-like_DNA-bd_sf"/>
</dbReference>
<evidence type="ECO:0000256" key="4">
    <source>
        <dbReference type="ARBA" id="ARBA00023125"/>
    </source>
</evidence>
<evidence type="ECO:0000256" key="3">
    <source>
        <dbReference type="ARBA" id="ARBA00023082"/>
    </source>
</evidence>
<dbReference type="InterPro" id="IPR007627">
    <property type="entry name" value="RNA_pol_sigma70_r2"/>
</dbReference>
<feature type="domain" description="RNA polymerase sigma-70 region 2" evidence="6">
    <location>
        <begin position="18"/>
        <end position="79"/>
    </location>
</feature>
<dbReference type="SUPFAM" id="SSF88659">
    <property type="entry name" value="Sigma3 and sigma4 domains of RNA polymerase sigma factors"/>
    <property type="match status" value="1"/>
</dbReference>
<evidence type="ECO:0000256" key="1">
    <source>
        <dbReference type="ARBA" id="ARBA00010641"/>
    </source>
</evidence>
<dbReference type="STRING" id="543877.AM2010_1874"/>
<keyword evidence="2" id="KW-0805">Transcription regulation</keyword>